<gene>
    <name evidence="2" type="ORF">ACFO8Q_03450</name>
</gene>
<name>A0ABV9PWN8_9BACL</name>
<sequence>GFQLSTAPLGVPTFRPILSNPGDPKSIESVQQLLEQDIKERMQTALEKAQKQFKSDIFGFGAAVNRTYQKEWNTKFKQRWEEEFPRLEVQISPHVTVVRIGLTIKSLTGKEQESKK</sequence>
<dbReference type="PANTHER" id="PTHR35789">
    <property type="entry name" value="SPORE GERMINATION PROTEIN B3"/>
    <property type="match status" value="1"/>
</dbReference>
<dbReference type="InterPro" id="IPR008844">
    <property type="entry name" value="Spore_GerAC-like"/>
</dbReference>
<accession>A0ABV9PWN8</accession>
<dbReference type="PANTHER" id="PTHR35789:SF1">
    <property type="entry name" value="SPORE GERMINATION PROTEIN B3"/>
    <property type="match status" value="1"/>
</dbReference>
<evidence type="ECO:0000313" key="3">
    <source>
        <dbReference type="Proteomes" id="UP001596002"/>
    </source>
</evidence>
<comment type="caution">
    <text evidence="2">The sequence shown here is derived from an EMBL/GenBank/DDBJ whole genome shotgun (WGS) entry which is preliminary data.</text>
</comment>
<dbReference type="EMBL" id="JBHSHC010000020">
    <property type="protein sequence ID" value="MFC4766440.1"/>
    <property type="molecule type" value="Genomic_DNA"/>
</dbReference>
<evidence type="ECO:0000313" key="2">
    <source>
        <dbReference type="EMBL" id="MFC4766440.1"/>
    </source>
</evidence>
<protein>
    <submittedName>
        <fullName evidence="2">Ger(X)C family spore germination C-terminal domain-containing protein</fullName>
    </submittedName>
</protein>
<feature type="non-terminal residue" evidence="2">
    <location>
        <position position="1"/>
    </location>
</feature>
<proteinExistence type="predicted"/>
<organism evidence="2 3">
    <name type="scientific">Effusibacillus consociatus</name>
    <dbReference type="NCBI Taxonomy" id="1117041"/>
    <lineage>
        <taxon>Bacteria</taxon>
        <taxon>Bacillati</taxon>
        <taxon>Bacillota</taxon>
        <taxon>Bacilli</taxon>
        <taxon>Bacillales</taxon>
        <taxon>Alicyclobacillaceae</taxon>
        <taxon>Effusibacillus</taxon>
    </lineage>
</organism>
<dbReference type="Gene3D" id="3.30.300.210">
    <property type="entry name" value="Nutrient germinant receptor protein C, domain 3"/>
    <property type="match status" value="1"/>
</dbReference>
<dbReference type="Pfam" id="PF05504">
    <property type="entry name" value="Spore_GerAC"/>
    <property type="match status" value="1"/>
</dbReference>
<dbReference type="InterPro" id="IPR046953">
    <property type="entry name" value="Spore_GerAC-like_C"/>
</dbReference>
<reference evidence="3" key="1">
    <citation type="journal article" date="2019" name="Int. J. Syst. Evol. Microbiol.">
        <title>The Global Catalogue of Microorganisms (GCM) 10K type strain sequencing project: providing services to taxonomists for standard genome sequencing and annotation.</title>
        <authorList>
            <consortium name="The Broad Institute Genomics Platform"/>
            <consortium name="The Broad Institute Genome Sequencing Center for Infectious Disease"/>
            <person name="Wu L."/>
            <person name="Ma J."/>
        </authorList>
    </citation>
    <scope>NUCLEOTIDE SEQUENCE [LARGE SCALE GENOMIC DNA]</scope>
    <source>
        <strain evidence="3">WYCCWR 12678</strain>
    </source>
</reference>
<dbReference type="InterPro" id="IPR038501">
    <property type="entry name" value="Spore_GerAC_C_sf"/>
</dbReference>
<feature type="domain" description="Spore germination GerAC-like C-terminal" evidence="1">
    <location>
        <begin position="23"/>
        <end position="101"/>
    </location>
</feature>
<keyword evidence="3" id="KW-1185">Reference proteome</keyword>
<dbReference type="RefSeq" id="WP_380024297.1">
    <property type="nucleotide sequence ID" value="NZ_JBHSHC010000020.1"/>
</dbReference>
<dbReference type="Proteomes" id="UP001596002">
    <property type="component" value="Unassembled WGS sequence"/>
</dbReference>
<evidence type="ECO:0000259" key="1">
    <source>
        <dbReference type="Pfam" id="PF05504"/>
    </source>
</evidence>